<dbReference type="AlphaFoldDB" id="A0A2J7ZH29"/>
<dbReference type="FunFam" id="3.40.50.2000:FF:000025">
    <property type="entry name" value="Starch synthase, chloroplastic/amyloplastic"/>
    <property type="match status" value="1"/>
</dbReference>
<dbReference type="PANTHER" id="PTHR45825">
    <property type="entry name" value="GRANULE-BOUND STARCH SYNTHASE 1, CHLOROPLASTIC/AMYLOPLASTIC"/>
    <property type="match status" value="1"/>
</dbReference>
<proteinExistence type="predicted"/>
<comment type="caution">
    <text evidence="3">The sequence shown here is derived from an EMBL/GenBank/DDBJ whole genome shotgun (WGS) entry which is preliminary data.</text>
</comment>
<dbReference type="PANTHER" id="PTHR45825:SF2">
    <property type="entry name" value="STARCH SYNTHASE 2, CHLOROPLASTIC_AMYLOPLASTIC"/>
    <property type="match status" value="1"/>
</dbReference>
<dbReference type="EMBL" id="PGGS01002545">
    <property type="protein sequence ID" value="PNG99585.1"/>
    <property type="molecule type" value="Genomic_DNA"/>
</dbReference>
<feature type="domain" description="Glycosyl transferase family 1" evidence="2">
    <location>
        <begin position="116"/>
        <end position="248"/>
    </location>
</feature>
<evidence type="ECO:0000313" key="4">
    <source>
        <dbReference type="Proteomes" id="UP000236333"/>
    </source>
</evidence>
<dbReference type="InterPro" id="IPR001296">
    <property type="entry name" value="Glyco_trans_1"/>
</dbReference>
<protein>
    <submittedName>
        <fullName evidence="3">Starch synthase 2, chloroplastic/amyloplastic</fullName>
    </submittedName>
</protein>
<evidence type="ECO:0000256" key="1">
    <source>
        <dbReference type="ARBA" id="ARBA00022676"/>
    </source>
</evidence>
<evidence type="ECO:0000259" key="2">
    <source>
        <dbReference type="Pfam" id="PF00534"/>
    </source>
</evidence>
<sequence>MPGVHGKPSARKAAAGHLLLPAPTGSSSRAVLADRAWPPRLLRGPQEGGWGLHDVLKMNNWKLRGIVNGIDYQEWNPETDEFLATDGYANYGTDTLAEGKRACKMALQRELGLQVDPDVPMLGFIGRLDYQKGVDLIRDTYDYMMGERCQLVMLGSGRPDLEEALRDMEGRNKSQCRSWVGFSVKMAHRITAGVDLLLMPSRFEPCGLNQLYAMAYGTVPVVHAVGGLRDTVQQFNPFENSGTGWCFDRAE</sequence>
<dbReference type="Proteomes" id="UP000236333">
    <property type="component" value="Unassembled WGS sequence"/>
</dbReference>
<organism evidence="3 4">
    <name type="scientific">Tetrabaena socialis</name>
    <dbReference type="NCBI Taxonomy" id="47790"/>
    <lineage>
        <taxon>Eukaryota</taxon>
        <taxon>Viridiplantae</taxon>
        <taxon>Chlorophyta</taxon>
        <taxon>core chlorophytes</taxon>
        <taxon>Chlorophyceae</taxon>
        <taxon>CS clade</taxon>
        <taxon>Chlamydomonadales</taxon>
        <taxon>Tetrabaenaceae</taxon>
        <taxon>Tetrabaena</taxon>
    </lineage>
</organism>
<keyword evidence="4" id="KW-1185">Reference proteome</keyword>
<keyword evidence="1" id="KW-0328">Glycosyltransferase</keyword>
<gene>
    <name evidence="3" type="ORF">TSOC_014633</name>
</gene>
<reference evidence="3 4" key="1">
    <citation type="journal article" date="2017" name="Mol. Biol. Evol.">
        <title>The 4-celled Tetrabaena socialis nuclear genome reveals the essential components for genetic control of cell number at the origin of multicellularity in the volvocine lineage.</title>
        <authorList>
            <person name="Featherston J."/>
            <person name="Arakaki Y."/>
            <person name="Hanschen E.R."/>
            <person name="Ferris P.J."/>
            <person name="Michod R.E."/>
            <person name="Olson B.J.S.C."/>
            <person name="Nozaki H."/>
            <person name="Durand P.M."/>
        </authorList>
    </citation>
    <scope>NUCLEOTIDE SEQUENCE [LARGE SCALE GENOMIC DNA]</scope>
    <source>
        <strain evidence="3 4">NIES-571</strain>
    </source>
</reference>
<keyword evidence="1" id="KW-0808">Transferase</keyword>
<evidence type="ECO:0000313" key="3">
    <source>
        <dbReference type="EMBL" id="PNG99585.1"/>
    </source>
</evidence>
<accession>A0A2J7ZH29</accession>
<dbReference type="Gene3D" id="3.40.50.2000">
    <property type="entry name" value="Glycogen Phosphorylase B"/>
    <property type="match status" value="1"/>
</dbReference>
<dbReference type="Pfam" id="PF00534">
    <property type="entry name" value="Glycos_transf_1"/>
    <property type="match status" value="1"/>
</dbReference>
<dbReference type="SUPFAM" id="SSF53756">
    <property type="entry name" value="UDP-Glycosyltransferase/glycogen phosphorylase"/>
    <property type="match status" value="1"/>
</dbReference>
<name>A0A2J7ZH29_9CHLO</name>
<dbReference type="OrthoDB" id="512920at2759"/>
<feature type="non-terminal residue" evidence="3">
    <location>
        <position position="251"/>
    </location>
</feature>